<dbReference type="eggNOG" id="arCOG06193">
    <property type="taxonomic scope" value="Archaea"/>
</dbReference>
<dbReference type="SMART" id="SM00091">
    <property type="entry name" value="PAS"/>
    <property type="match status" value="3"/>
</dbReference>
<dbReference type="GO" id="GO:0030295">
    <property type="term" value="F:protein kinase activator activity"/>
    <property type="evidence" value="ECO:0007669"/>
    <property type="project" value="TreeGrafter"/>
</dbReference>
<dbReference type="eggNOG" id="arCOG02343">
    <property type="taxonomic scope" value="Archaea"/>
</dbReference>
<dbReference type="InterPro" id="IPR035965">
    <property type="entry name" value="PAS-like_dom_sf"/>
</dbReference>
<comment type="catalytic activity">
    <reaction evidence="1">
        <text>ATP + protein L-histidine = ADP + protein N-phospho-L-histidine.</text>
        <dbReference type="EC" id="2.7.13.3"/>
    </reaction>
</comment>
<evidence type="ECO:0000313" key="12">
    <source>
        <dbReference type="EMBL" id="ABD41168.1"/>
    </source>
</evidence>
<dbReference type="SUPFAM" id="SSF158472">
    <property type="entry name" value="HAMP domain-like"/>
    <property type="match status" value="1"/>
</dbReference>
<organism evidence="12 13">
    <name type="scientific">Methanospirillum hungatei JF-1 (strain ATCC 27890 / DSM 864 / NBRC 100397 / JF-1)</name>
    <dbReference type="NCBI Taxonomy" id="323259"/>
    <lineage>
        <taxon>Archaea</taxon>
        <taxon>Methanobacteriati</taxon>
        <taxon>Methanobacteriota</taxon>
        <taxon>Stenosarchaea group</taxon>
        <taxon>Methanomicrobia</taxon>
        <taxon>Methanomicrobiales</taxon>
        <taxon>Methanospirillaceae</taxon>
        <taxon>Methanospirillum</taxon>
    </lineage>
</organism>
<keyword evidence="4 12" id="KW-0808">Transferase</keyword>
<dbReference type="PROSITE" id="PS50885">
    <property type="entry name" value="HAMP"/>
    <property type="match status" value="1"/>
</dbReference>
<dbReference type="STRING" id="323259.Mhun_1433"/>
<dbReference type="GO" id="GO:0016020">
    <property type="term" value="C:membrane"/>
    <property type="evidence" value="ECO:0007669"/>
    <property type="project" value="UniProtKB-SubCell"/>
</dbReference>
<dbReference type="SMART" id="SM00304">
    <property type="entry name" value="HAMP"/>
    <property type="match status" value="1"/>
</dbReference>
<evidence type="ECO:0000259" key="9">
    <source>
        <dbReference type="PROSITE" id="PS50112"/>
    </source>
</evidence>
<dbReference type="InterPro" id="IPR036890">
    <property type="entry name" value="HATPase_C_sf"/>
</dbReference>
<dbReference type="PROSITE" id="PS50112">
    <property type="entry name" value="PAS"/>
    <property type="match status" value="1"/>
</dbReference>
<dbReference type="GO" id="GO:0007234">
    <property type="term" value="P:osmosensory signaling via phosphorelay pathway"/>
    <property type="evidence" value="ECO:0007669"/>
    <property type="project" value="TreeGrafter"/>
</dbReference>
<dbReference type="InterPro" id="IPR003660">
    <property type="entry name" value="HAMP_dom"/>
</dbReference>
<dbReference type="Gene3D" id="3.30.565.10">
    <property type="entry name" value="Histidine kinase-like ATPase, C-terminal domain"/>
    <property type="match status" value="1"/>
</dbReference>
<dbReference type="InterPro" id="IPR000014">
    <property type="entry name" value="PAS"/>
</dbReference>
<evidence type="ECO:0000256" key="7">
    <source>
        <dbReference type="SAM" id="Phobius"/>
    </source>
</evidence>
<dbReference type="InterPro" id="IPR013656">
    <property type="entry name" value="PAS_4"/>
</dbReference>
<dbReference type="RefSeq" id="WP_011448437.1">
    <property type="nucleotide sequence ID" value="NC_007796.1"/>
</dbReference>
<dbReference type="Proteomes" id="UP000001941">
    <property type="component" value="Chromosome"/>
</dbReference>
<dbReference type="EnsemblBacteria" id="ABD41168">
    <property type="protein sequence ID" value="ABD41168"/>
    <property type="gene ID" value="Mhun_1433"/>
</dbReference>
<evidence type="ECO:0000256" key="6">
    <source>
        <dbReference type="ARBA" id="ARBA00023136"/>
    </source>
</evidence>
<dbReference type="GO" id="GO:0004673">
    <property type="term" value="F:protein histidine kinase activity"/>
    <property type="evidence" value="ECO:0007669"/>
    <property type="project" value="UniProtKB-EC"/>
</dbReference>
<evidence type="ECO:0000259" key="10">
    <source>
        <dbReference type="PROSITE" id="PS50113"/>
    </source>
</evidence>
<dbReference type="AlphaFoldDB" id="Q2FLW9"/>
<dbReference type="eggNOG" id="arCOG06538">
    <property type="taxonomic scope" value="Archaea"/>
</dbReference>
<reference evidence="13" key="1">
    <citation type="journal article" date="2016" name="Stand. Genomic Sci.">
        <title>Complete genome sequence of Methanospirillum hungatei type strain JF1.</title>
        <authorList>
            <person name="Gunsalus R.P."/>
            <person name="Cook L.E."/>
            <person name="Crable B."/>
            <person name="Rohlin L."/>
            <person name="McDonald E."/>
            <person name="Mouttaki H."/>
            <person name="Sieber J.R."/>
            <person name="Poweleit N."/>
            <person name="Zhou H."/>
            <person name="Lapidus A.L."/>
            <person name="Daligault H.E."/>
            <person name="Land M."/>
            <person name="Gilna P."/>
            <person name="Ivanova N."/>
            <person name="Kyrpides N."/>
            <person name="Culley D.E."/>
            <person name="McInerney M.J."/>
        </authorList>
    </citation>
    <scope>NUCLEOTIDE SEQUENCE [LARGE SCALE GENOMIC DNA]</scope>
    <source>
        <strain evidence="13">ATCC 27890 / DSM 864 / NBRC 100397 / JF-1</strain>
    </source>
</reference>
<protein>
    <recommendedName>
        <fullName evidence="2">histidine kinase</fullName>
        <ecNumber evidence="2">2.7.13.3</ecNumber>
    </recommendedName>
</protein>
<evidence type="ECO:0000256" key="4">
    <source>
        <dbReference type="ARBA" id="ARBA00022679"/>
    </source>
</evidence>
<dbReference type="KEGG" id="mhu:Mhun_1433"/>
<name>Q2FLW9_METHJ</name>
<keyword evidence="7" id="KW-1133">Transmembrane helix</keyword>
<accession>Q2FLW9</accession>
<dbReference type="InParanoid" id="Q2FLW9"/>
<dbReference type="InterPro" id="IPR000700">
    <property type="entry name" value="PAS-assoc_C"/>
</dbReference>
<evidence type="ECO:0000256" key="2">
    <source>
        <dbReference type="ARBA" id="ARBA00012438"/>
    </source>
</evidence>
<evidence type="ECO:0000313" key="13">
    <source>
        <dbReference type="Proteomes" id="UP000001941"/>
    </source>
</evidence>
<dbReference type="PANTHER" id="PTHR42878:SF14">
    <property type="entry name" value="OSMOLARITY TWO-COMPONENT SYSTEM PROTEIN SSK1"/>
    <property type="match status" value="1"/>
</dbReference>
<dbReference type="InterPro" id="IPR003594">
    <property type="entry name" value="HATPase_dom"/>
</dbReference>
<dbReference type="GeneID" id="3924545"/>
<dbReference type="InterPro" id="IPR001610">
    <property type="entry name" value="PAC"/>
</dbReference>
<feature type="domain" description="Histidine kinase" evidence="8">
    <location>
        <begin position="768"/>
        <end position="963"/>
    </location>
</feature>
<dbReference type="PANTHER" id="PTHR42878">
    <property type="entry name" value="TWO-COMPONENT HISTIDINE KINASE"/>
    <property type="match status" value="1"/>
</dbReference>
<keyword evidence="6 7" id="KW-0472">Membrane</keyword>
<dbReference type="SUPFAM" id="SSF55785">
    <property type="entry name" value="PYP-like sensor domain (PAS domain)"/>
    <property type="match status" value="3"/>
</dbReference>
<dbReference type="HOGENOM" id="CLU_314417_0_0_2"/>
<feature type="transmembrane region" description="Helical" evidence="7">
    <location>
        <begin position="298"/>
        <end position="320"/>
    </location>
</feature>
<keyword evidence="3" id="KW-0597">Phosphoprotein</keyword>
<feature type="domain" description="PAS" evidence="9">
    <location>
        <begin position="619"/>
        <end position="661"/>
    </location>
</feature>
<dbReference type="EMBL" id="CP000254">
    <property type="protein sequence ID" value="ABD41168.1"/>
    <property type="molecule type" value="Genomic_DNA"/>
</dbReference>
<dbReference type="Pfam" id="PF13188">
    <property type="entry name" value="PAS_8"/>
    <property type="match status" value="1"/>
</dbReference>
<dbReference type="CDD" id="cd00130">
    <property type="entry name" value="PAS"/>
    <property type="match status" value="2"/>
</dbReference>
<keyword evidence="5 12" id="KW-0418">Kinase</keyword>
<keyword evidence="13" id="KW-1185">Reference proteome</keyword>
<evidence type="ECO:0000256" key="1">
    <source>
        <dbReference type="ARBA" id="ARBA00000085"/>
    </source>
</evidence>
<dbReference type="OrthoDB" id="8127at2157"/>
<dbReference type="Pfam" id="PF13426">
    <property type="entry name" value="PAS_9"/>
    <property type="match status" value="1"/>
</dbReference>
<evidence type="ECO:0000259" key="11">
    <source>
        <dbReference type="PROSITE" id="PS50885"/>
    </source>
</evidence>
<evidence type="ECO:0000259" key="8">
    <source>
        <dbReference type="PROSITE" id="PS50109"/>
    </source>
</evidence>
<dbReference type="PROSITE" id="PS50109">
    <property type="entry name" value="HIS_KIN"/>
    <property type="match status" value="1"/>
</dbReference>
<dbReference type="GO" id="GO:0000156">
    <property type="term" value="F:phosphorelay response regulator activity"/>
    <property type="evidence" value="ECO:0007669"/>
    <property type="project" value="TreeGrafter"/>
</dbReference>
<dbReference type="PROSITE" id="PS50113">
    <property type="entry name" value="PAC"/>
    <property type="match status" value="1"/>
</dbReference>
<dbReference type="SUPFAM" id="SSF55874">
    <property type="entry name" value="ATPase domain of HSP90 chaperone/DNA topoisomerase II/histidine kinase"/>
    <property type="match status" value="1"/>
</dbReference>
<dbReference type="Pfam" id="PF02518">
    <property type="entry name" value="HATPase_c"/>
    <property type="match status" value="1"/>
</dbReference>
<dbReference type="InterPro" id="IPR050351">
    <property type="entry name" value="BphY/WalK/GraS-like"/>
</dbReference>
<keyword evidence="7" id="KW-0812">Transmembrane</keyword>
<sequence>MILFIGIIFISLISVTGYYYIETSKQIDERFRQNLIQTELGLKSASDRITKGQMLWEATYKKPLLAVTNLVLKEYERSSRTPSEMNFDDIITRIDPAYKDRIDIMLINTSGVAEYSTNKKDLYLDFSKWGPFFQTITDMRMNDTFRLDRAVRGFDSDNPWRIFGYQPTPDHQYLIQTTYRIYDDYTKERSELSLHALVTQVLNQHPWVLALDLIGSTGMITSQLDENPVQADPHDAEIAQDVYTTHETRDFPDERNQTLTRFFFIESGDNVSPASAYIDHVAKIVYSTQHYEQEKGSLLTLAISLILIAIILAFALAYLLSRYIFSPVDTLLADLDEISRGNLNHQIRPSRHLEINRINDAVSRMVESIRGSIRSLEISEKRYSTLFSNASDAIILWNGERVIHANPAAFTLFGWDENIRERAGSTPNEIIRCILQRKNPEEDEWNMNTDISGKGACTLNIRLVRLVLEDLPMDLIQIRDITRETRMHEEIHRLADIVKNTQAGIMAGPVHAPDIVNKAYARIHGCTPEEAIEGGFFGFIHPDYKEDIPVWIRIATERGHMTGEAIRVRKDGSEFPALHDLTIVTDAHHEPYLILNVQDISDQIKVWNLTLEKEALSDSLNLLSGILDSLPDPTFVIDISGHVLAWNKAMTVISGRSEEEIRAGKMSHAQAVYGEDRPMLIDKIIRPDLDISRYYTNVNEENGIYSAEVINHDREGKIRYKWAIAGPLYDSKGSMIGAIETIRDITELKEAMKKESELANKLMLLSSLTRHDIRNKVTVIDGFRFFAESETDNPKIKEILAHQKNAIQDIGKLIDFSKAYQEIGIHEPVWHNVRELFERAVRQVSIDLKVVCDIPSLEVYADALIYQVFYNLAENSLRHGDHVTTIRLYVDLSGESPLLIYEDDGQGIVDTQKEQIFLRGYGKNTGLGLFLIREILAITGITIVEHGIYGQGVRFEMKIPPDHFRFTDQMEQNL</sequence>
<dbReference type="NCBIfam" id="TIGR00229">
    <property type="entry name" value="sensory_box"/>
    <property type="match status" value="2"/>
</dbReference>
<dbReference type="SMART" id="SM00387">
    <property type="entry name" value="HATPase_c"/>
    <property type="match status" value="1"/>
</dbReference>
<evidence type="ECO:0000256" key="5">
    <source>
        <dbReference type="ARBA" id="ARBA00022777"/>
    </source>
</evidence>
<dbReference type="Gene3D" id="6.10.340.10">
    <property type="match status" value="1"/>
</dbReference>
<evidence type="ECO:0000256" key="3">
    <source>
        <dbReference type="ARBA" id="ARBA00022553"/>
    </source>
</evidence>
<gene>
    <name evidence="12" type="ordered locus">Mhun_1433</name>
</gene>
<dbReference type="Gene3D" id="3.30.450.20">
    <property type="entry name" value="PAS domain"/>
    <property type="match status" value="3"/>
</dbReference>
<feature type="domain" description="HAMP" evidence="11">
    <location>
        <begin position="322"/>
        <end position="374"/>
    </location>
</feature>
<dbReference type="Pfam" id="PF08448">
    <property type="entry name" value="PAS_4"/>
    <property type="match status" value="1"/>
</dbReference>
<feature type="domain" description="PAC" evidence="10">
    <location>
        <begin position="705"/>
        <end position="757"/>
    </location>
</feature>
<proteinExistence type="predicted"/>
<dbReference type="EC" id="2.7.13.3" evidence="2"/>
<dbReference type="InterPro" id="IPR005467">
    <property type="entry name" value="His_kinase_dom"/>
</dbReference>
<dbReference type="SMART" id="SM00086">
    <property type="entry name" value="PAC"/>
    <property type="match status" value="2"/>
</dbReference>